<accession>A0A1X7U2A8</accession>
<reference evidence="1" key="1">
    <citation type="submission" date="2017-05" db="UniProtKB">
        <authorList>
            <consortium name="EnsemblMetazoa"/>
        </authorList>
    </citation>
    <scope>IDENTIFICATION</scope>
</reference>
<dbReference type="InParanoid" id="A0A1X7U2A8"/>
<dbReference type="AlphaFoldDB" id="A0A1X7U2A8"/>
<proteinExistence type="predicted"/>
<name>A0A1X7U2A8_AMPQE</name>
<dbReference type="EnsemblMetazoa" id="Aqu2.1.21549_001">
    <property type="protein sequence ID" value="Aqu2.1.21549_001"/>
    <property type="gene ID" value="Aqu2.1.21549"/>
</dbReference>
<evidence type="ECO:0000313" key="1">
    <source>
        <dbReference type="EnsemblMetazoa" id="Aqu2.1.21549_001"/>
    </source>
</evidence>
<sequence>MIAQVDRSKQDTPNIVAAIMMGSLKRVKKLTELEGAGELGKTVAAVDVVKLDPTGLVEVRYVILYEVELILITELEMHVVLISIKRTLYSPKFPLAFLVPST</sequence>
<protein>
    <submittedName>
        <fullName evidence="1">Uncharacterized protein</fullName>
    </submittedName>
</protein>
<organism evidence="1">
    <name type="scientific">Amphimedon queenslandica</name>
    <name type="common">Sponge</name>
    <dbReference type="NCBI Taxonomy" id="400682"/>
    <lineage>
        <taxon>Eukaryota</taxon>
        <taxon>Metazoa</taxon>
        <taxon>Porifera</taxon>
        <taxon>Demospongiae</taxon>
        <taxon>Heteroscleromorpha</taxon>
        <taxon>Haplosclerida</taxon>
        <taxon>Niphatidae</taxon>
        <taxon>Amphimedon</taxon>
    </lineage>
</organism>